<evidence type="ECO:0000313" key="2">
    <source>
        <dbReference type="Proteomes" id="UP000294911"/>
    </source>
</evidence>
<dbReference type="PANTHER" id="PTHR35336">
    <property type="entry name" value="ADENOSYLCOBINAMIDE AMIDOHYDROLASE"/>
    <property type="match status" value="1"/>
</dbReference>
<dbReference type="RefSeq" id="WP_132874780.1">
    <property type="nucleotide sequence ID" value="NZ_SLXQ01000001.1"/>
</dbReference>
<dbReference type="InterPro" id="IPR002808">
    <property type="entry name" value="AdoCbi_amidolase"/>
</dbReference>
<dbReference type="AlphaFoldDB" id="A0A4R2R282"/>
<keyword evidence="1" id="KW-0378">Hydrolase</keyword>
<gene>
    <name evidence="1" type="ORF">EV191_10167</name>
</gene>
<dbReference type="InterPro" id="IPR052209">
    <property type="entry name" value="CbiZ"/>
</dbReference>
<comment type="caution">
    <text evidence="1">The sequence shown here is derived from an EMBL/GenBank/DDBJ whole genome shotgun (WGS) entry which is preliminary data.</text>
</comment>
<dbReference type="PANTHER" id="PTHR35336:SF5">
    <property type="entry name" value="ADENOSYLCOBINAMIDE AMIDOHYDROLASE"/>
    <property type="match status" value="1"/>
</dbReference>
<dbReference type="EMBL" id="SLXQ01000001">
    <property type="protein sequence ID" value="TCP56127.1"/>
    <property type="molecule type" value="Genomic_DNA"/>
</dbReference>
<evidence type="ECO:0000313" key="1">
    <source>
        <dbReference type="EMBL" id="TCP56127.1"/>
    </source>
</evidence>
<reference evidence="1 2" key="1">
    <citation type="submission" date="2019-03" db="EMBL/GenBank/DDBJ databases">
        <title>Genomic Encyclopedia of Type Strains, Phase IV (KMG-IV): sequencing the most valuable type-strain genomes for metagenomic binning, comparative biology and taxonomic classification.</title>
        <authorList>
            <person name="Goeker M."/>
        </authorList>
    </citation>
    <scope>NUCLEOTIDE SEQUENCE [LARGE SCALE GENOMIC DNA]</scope>
    <source>
        <strain evidence="1 2">DSM 45765</strain>
    </source>
</reference>
<keyword evidence="2" id="KW-1185">Reference proteome</keyword>
<dbReference type="Pfam" id="PF01955">
    <property type="entry name" value="CbiZ"/>
    <property type="match status" value="1"/>
</dbReference>
<proteinExistence type="predicted"/>
<protein>
    <submittedName>
        <fullName evidence="1">Adenosylcobinamide amidohydrolase</fullName>
    </submittedName>
</protein>
<dbReference type="Proteomes" id="UP000294911">
    <property type="component" value="Unassembled WGS sequence"/>
</dbReference>
<dbReference type="OrthoDB" id="5242020at2"/>
<dbReference type="GO" id="GO:0016787">
    <property type="term" value="F:hydrolase activity"/>
    <property type="evidence" value="ECO:0007669"/>
    <property type="project" value="UniProtKB-KW"/>
</dbReference>
<name>A0A4R2R282_9PSEU</name>
<accession>A0A4R2R282</accession>
<organism evidence="1 2">
    <name type="scientific">Tamaricihabitans halophyticus</name>
    <dbReference type="NCBI Taxonomy" id="1262583"/>
    <lineage>
        <taxon>Bacteria</taxon>
        <taxon>Bacillati</taxon>
        <taxon>Actinomycetota</taxon>
        <taxon>Actinomycetes</taxon>
        <taxon>Pseudonocardiales</taxon>
        <taxon>Pseudonocardiaceae</taxon>
        <taxon>Tamaricihabitans</taxon>
    </lineage>
</organism>
<sequence length="219" mass="22646">MARTRQELHWIEGYPLALWRAARPWLAISSAVYGGGIGQRDWVLNATVRRGYDRGDPQRHIGELAEQLGLRGHGTGLLTAVDVREVVSTVRDGVLASVTTGVGYPVWAAETDPASLAESRPPAAGTINAVCWSPVRLTEGALVNAVATVAEAKAQALAAAGISGTGTCTDATVLLCPVDGPAEPYGGPRSLVGASLARAVHDSILTGLGVLPGPQPQDS</sequence>